<organism evidence="1">
    <name type="scientific">Ixodes ricinus</name>
    <name type="common">Common tick</name>
    <name type="synonym">Acarus ricinus</name>
    <dbReference type="NCBI Taxonomy" id="34613"/>
    <lineage>
        <taxon>Eukaryota</taxon>
        <taxon>Metazoa</taxon>
        <taxon>Ecdysozoa</taxon>
        <taxon>Arthropoda</taxon>
        <taxon>Chelicerata</taxon>
        <taxon>Arachnida</taxon>
        <taxon>Acari</taxon>
        <taxon>Parasitiformes</taxon>
        <taxon>Ixodida</taxon>
        <taxon>Ixodoidea</taxon>
        <taxon>Ixodidae</taxon>
        <taxon>Ixodinae</taxon>
        <taxon>Ixodes</taxon>
    </lineage>
</organism>
<feature type="non-terminal residue" evidence="1">
    <location>
        <position position="1"/>
    </location>
</feature>
<feature type="non-terminal residue" evidence="1">
    <location>
        <position position="101"/>
    </location>
</feature>
<dbReference type="AlphaFoldDB" id="A0A147BIB4"/>
<reference evidence="1" key="1">
    <citation type="journal article" date="2018" name="PLoS Negl. Trop. Dis.">
        <title>Sialome diversity of ticks revealed by RNAseq of single tick salivary glands.</title>
        <authorList>
            <person name="Perner J."/>
            <person name="Kropackova S."/>
            <person name="Kopacek P."/>
            <person name="Ribeiro J.M."/>
        </authorList>
    </citation>
    <scope>NUCLEOTIDE SEQUENCE</scope>
    <source>
        <strain evidence="1">Siblings of single egg batch collected in Ceske Budejovice</strain>
        <tissue evidence="1">Salivary glands</tissue>
    </source>
</reference>
<evidence type="ECO:0000313" key="1">
    <source>
        <dbReference type="EMBL" id="JAR90527.1"/>
    </source>
</evidence>
<evidence type="ECO:0008006" key="2">
    <source>
        <dbReference type="Google" id="ProtNLM"/>
    </source>
</evidence>
<sequence>YADASSTGLAVVTPDAALAVITQPSPKIFLREAMAWLLAALLAEPATLIHTDNLALRHAITAGHIHALPWQLCVTFSFLQIKRQLRARWISTELNPADMPS</sequence>
<protein>
    <recommendedName>
        <fullName evidence="2">Tick transposon</fullName>
    </recommendedName>
</protein>
<dbReference type="EMBL" id="GEGO01004877">
    <property type="protein sequence ID" value="JAR90527.1"/>
    <property type="molecule type" value="Transcribed_RNA"/>
</dbReference>
<name>A0A147BIB4_IXORI</name>
<accession>A0A147BIB4</accession>
<proteinExistence type="predicted"/>